<dbReference type="InterPro" id="IPR000626">
    <property type="entry name" value="Ubiquitin-like_dom"/>
</dbReference>
<evidence type="ECO:0000256" key="4">
    <source>
        <dbReference type="ARBA" id="ARBA00023242"/>
    </source>
</evidence>
<feature type="domain" description="UBA" evidence="7">
    <location>
        <begin position="361"/>
        <end position="401"/>
    </location>
</feature>
<feature type="compositionally biased region" description="Low complexity" evidence="6">
    <location>
        <begin position="105"/>
        <end position="138"/>
    </location>
</feature>
<dbReference type="InterPro" id="IPR015360">
    <property type="entry name" value="XPC-bd"/>
</dbReference>
<dbReference type="RefSeq" id="XP_051609443.1">
    <property type="nucleotide sequence ID" value="XM_051751337.1"/>
</dbReference>
<feature type="compositionally biased region" description="Low complexity" evidence="6">
    <location>
        <begin position="82"/>
        <end position="97"/>
    </location>
</feature>
<keyword evidence="10" id="KW-1185">Reference proteome</keyword>
<dbReference type="AlphaFoldDB" id="A0AAD5BFR9"/>
<dbReference type="GO" id="GO:0070628">
    <property type="term" value="F:proteasome binding"/>
    <property type="evidence" value="ECO:0007669"/>
    <property type="project" value="TreeGrafter"/>
</dbReference>
<dbReference type="Pfam" id="PF09280">
    <property type="entry name" value="XPC-binding"/>
    <property type="match status" value="1"/>
</dbReference>
<keyword evidence="1" id="KW-0677">Repeat</keyword>
<dbReference type="SMART" id="SM00213">
    <property type="entry name" value="UBQ"/>
    <property type="match status" value="1"/>
</dbReference>
<feature type="domain" description="Ubiquitin-like" evidence="8">
    <location>
        <begin position="1"/>
        <end position="76"/>
    </location>
</feature>
<evidence type="ECO:0000313" key="10">
    <source>
        <dbReference type="Proteomes" id="UP001204833"/>
    </source>
</evidence>
<comment type="subcellular location">
    <subcellularLocation>
        <location evidence="5">Nucleus</location>
    </subcellularLocation>
    <subcellularLocation>
        <location evidence="5">Cytoplasm</location>
    </subcellularLocation>
</comment>
<dbReference type="Gene3D" id="1.10.10.540">
    <property type="entry name" value="XPC-binding domain"/>
    <property type="match status" value="1"/>
</dbReference>
<dbReference type="GO" id="GO:0006289">
    <property type="term" value="P:nucleotide-excision repair"/>
    <property type="evidence" value="ECO:0007669"/>
    <property type="project" value="UniProtKB-UniRule"/>
</dbReference>
<dbReference type="PRINTS" id="PR01839">
    <property type="entry name" value="RAD23PROTEIN"/>
</dbReference>
<dbReference type="GO" id="GO:0005654">
    <property type="term" value="C:nucleoplasm"/>
    <property type="evidence" value="ECO:0007669"/>
    <property type="project" value="TreeGrafter"/>
</dbReference>
<name>A0AAD5BFR9_9ASCO</name>
<feature type="domain" description="UBA" evidence="7">
    <location>
        <begin position="143"/>
        <end position="183"/>
    </location>
</feature>
<dbReference type="GeneID" id="76150123"/>
<evidence type="ECO:0000256" key="2">
    <source>
        <dbReference type="ARBA" id="ARBA00022763"/>
    </source>
</evidence>
<dbReference type="GO" id="GO:0003684">
    <property type="term" value="F:damaged DNA binding"/>
    <property type="evidence" value="ECO:0007669"/>
    <property type="project" value="UniProtKB-UniRule"/>
</dbReference>
<feature type="region of interest" description="Disordered" evidence="6">
    <location>
        <begin position="75"/>
        <end position="144"/>
    </location>
</feature>
<dbReference type="PANTHER" id="PTHR10621">
    <property type="entry name" value="UV EXCISION REPAIR PROTEIN RAD23"/>
    <property type="match status" value="1"/>
</dbReference>
<dbReference type="CDD" id="cd14378">
    <property type="entry name" value="UBA1_Rhp23p_like"/>
    <property type="match status" value="1"/>
</dbReference>
<dbReference type="InterPro" id="IPR004806">
    <property type="entry name" value="Rad23"/>
</dbReference>
<comment type="function">
    <text evidence="5">Multiubiquitin chain receptor involved in modulation of proteasomal degradation. Involved in nucleotide excision repair.</text>
</comment>
<organism evidence="9 10">
    <name type="scientific">Candida theae</name>
    <dbReference type="NCBI Taxonomy" id="1198502"/>
    <lineage>
        <taxon>Eukaryota</taxon>
        <taxon>Fungi</taxon>
        <taxon>Dikarya</taxon>
        <taxon>Ascomycota</taxon>
        <taxon>Saccharomycotina</taxon>
        <taxon>Pichiomycetes</taxon>
        <taxon>Debaryomycetaceae</taxon>
        <taxon>Candida/Lodderomyces clade</taxon>
        <taxon>Candida</taxon>
    </lineage>
</organism>
<dbReference type="InterPro" id="IPR009060">
    <property type="entry name" value="UBA-like_sf"/>
</dbReference>
<dbReference type="InterPro" id="IPR006636">
    <property type="entry name" value="STI1_HS-bd"/>
</dbReference>
<dbReference type="SUPFAM" id="SSF101238">
    <property type="entry name" value="XPC-binding domain"/>
    <property type="match status" value="1"/>
</dbReference>
<dbReference type="SMART" id="SM00727">
    <property type="entry name" value="STI1"/>
    <property type="match status" value="1"/>
</dbReference>
<keyword evidence="3 5" id="KW-0234">DNA repair</keyword>
<dbReference type="InterPro" id="IPR015940">
    <property type="entry name" value="UBA"/>
</dbReference>
<keyword evidence="2 5" id="KW-0227">DNA damage</keyword>
<reference evidence="9 10" key="1">
    <citation type="journal article" date="2022" name="DNA Res.">
        <title>Genome analysis of five recently described species of the CUG-Ser clade uncovers Candida theae as a new hybrid lineage with pathogenic potential in the Candida parapsilosis species complex.</title>
        <authorList>
            <person name="Mixao V."/>
            <person name="Del Olmo V."/>
            <person name="Hegedusova E."/>
            <person name="Saus E."/>
            <person name="Pryszcz L."/>
            <person name="Cillingova A."/>
            <person name="Nosek J."/>
            <person name="Gabaldon T."/>
        </authorList>
    </citation>
    <scope>NUCLEOTIDE SEQUENCE [LARGE SCALE GENOMIC DNA]</scope>
    <source>
        <strain evidence="9 10">CBS 12239</strain>
    </source>
</reference>
<dbReference type="SUPFAM" id="SSF54236">
    <property type="entry name" value="Ubiquitin-like"/>
    <property type="match status" value="1"/>
</dbReference>
<keyword evidence="4 5" id="KW-0539">Nucleus</keyword>
<dbReference type="Pfam" id="PF00240">
    <property type="entry name" value="ubiquitin"/>
    <property type="match status" value="1"/>
</dbReference>
<comment type="caution">
    <text evidence="9">The sequence shown here is derived from an EMBL/GenBank/DDBJ whole genome shotgun (WGS) entry which is preliminary data.</text>
</comment>
<dbReference type="Gene3D" id="3.10.20.90">
    <property type="entry name" value="Phosphatidylinositol 3-kinase Catalytic Subunit, Chain A, domain 1"/>
    <property type="match status" value="1"/>
</dbReference>
<sequence>MQVIFKDFKKQTIPIDVELTDTVSSAKDKLAQKKDCTASQIKLVYSGKVLQDDKTLEDCKLKEGASIIFMISKAKETPTPAPESSTPATEATASASTGDSTKVEPAGSTPTAPAPATNTEGASGSTSTTSPAETSESTFALGSERESTIQNIMEMGYDRPQVEAALRAAFNNPHRAVEYLISGIPESLQRPVAPSAANTSGSGAAPLAESTTAEVSRGEDDDGDAADQSQGGENLFEQAAAAAAQEQGGAAGAGAGVGVGVGAAGAGAGAGVGFGGGEDQQMQLLRAALQSNPELIQPLLEQLAASNPQIANLIQQDPETFIRTFLGAGGEDLGFEIEGEEGEEGGEGADPEGTVRIHLSEQDQNAINRLCELGFERDLVIQVYLACDKNEEVAADILFRDM</sequence>
<dbReference type="SUPFAM" id="SSF46934">
    <property type="entry name" value="UBA-like"/>
    <property type="match status" value="2"/>
</dbReference>
<dbReference type="GO" id="GO:0043161">
    <property type="term" value="P:proteasome-mediated ubiquitin-dependent protein catabolic process"/>
    <property type="evidence" value="ECO:0007669"/>
    <property type="project" value="UniProtKB-UniRule"/>
</dbReference>
<dbReference type="FunFam" id="1.10.8.10:FF:000003">
    <property type="entry name" value="UV excision repair protein RAD23 homolog"/>
    <property type="match status" value="1"/>
</dbReference>
<evidence type="ECO:0000259" key="8">
    <source>
        <dbReference type="PROSITE" id="PS50053"/>
    </source>
</evidence>
<comment type="similarity">
    <text evidence="5">Belongs to the RAD23 family.</text>
</comment>
<evidence type="ECO:0000256" key="6">
    <source>
        <dbReference type="SAM" id="MobiDB-lite"/>
    </source>
</evidence>
<dbReference type="GO" id="GO:0031593">
    <property type="term" value="F:polyubiquitin modification-dependent protein binding"/>
    <property type="evidence" value="ECO:0007669"/>
    <property type="project" value="UniProtKB-UniRule"/>
</dbReference>
<dbReference type="Proteomes" id="UP001204833">
    <property type="component" value="Unassembled WGS sequence"/>
</dbReference>
<dbReference type="GO" id="GO:0043130">
    <property type="term" value="F:ubiquitin binding"/>
    <property type="evidence" value="ECO:0007669"/>
    <property type="project" value="UniProtKB-UniRule"/>
</dbReference>
<evidence type="ECO:0000256" key="1">
    <source>
        <dbReference type="ARBA" id="ARBA00022737"/>
    </source>
</evidence>
<protein>
    <recommendedName>
        <fullName evidence="5">UV excision repair protein RAD23</fullName>
    </recommendedName>
</protein>
<dbReference type="CDD" id="cd01805">
    <property type="entry name" value="Ubl_Rad23"/>
    <property type="match status" value="1"/>
</dbReference>
<gene>
    <name evidence="9" type="ORF">KGF57_002064</name>
</gene>
<evidence type="ECO:0000313" key="9">
    <source>
        <dbReference type="EMBL" id="KAI5959539.1"/>
    </source>
</evidence>
<dbReference type="SMART" id="SM00165">
    <property type="entry name" value="UBA"/>
    <property type="match status" value="2"/>
</dbReference>
<proteinExistence type="inferred from homology"/>
<dbReference type="NCBIfam" id="TIGR00601">
    <property type="entry name" value="rad23"/>
    <property type="match status" value="1"/>
</dbReference>
<dbReference type="EMBL" id="JAIHNG010000103">
    <property type="protein sequence ID" value="KAI5959539.1"/>
    <property type="molecule type" value="Genomic_DNA"/>
</dbReference>
<dbReference type="FunFam" id="1.10.8.10:FF:000002">
    <property type="entry name" value="UV excision repair protein RAD23 homolog"/>
    <property type="match status" value="1"/>
</dbReference>
<dbReference type="InterPro" id="IPR029071">
    <property type="entry name" value="Ubiquitin-like_domsf"/>
</dbReference>
<evidence type="ECO:0000259" key="7">
    <source>
        <dbReference type="PROSITE" id="PS50030"/>
    </source>
</evidence>
<dbReference type="PROSITE" id="PS50030">
    <property type="entry name" value="UBA"/>
    <property type="match status" value="2"/>
</dbReference>
<dbReference type="PANTHER" id="PTHR10621:SF0">
    <property type="entry name" value="UV EXCISION REPAIR PROTEIN RAD23"/>
    <property type="match status" value="1"/>
</dbReference>
<dbReference type="Gene3D" id="1.10.8.10">
    <property type="entry name" value="DNA helicase RuvA subunit, C-terminal domain"/>
    <property type="match status" value="2"/>
</dbReference>
<dbReference type="Pfam" id="PF00627">
    <property type="entry name" value="UBA"/>
    <property type="match status" value="2"/>
</dbReference>
<dbReference type="GO" id="GO:0005829">
    <property type="term" value="C:cytosol"/>
    <property type="evidence" value="ECO:0007669"/>
    <property type="project" value="TreeGrafter"/>
</dbReference>
<accession>A0AAD5BFR9</accession>
<keyword evidence="5" id="KW-0963">Cytoplasm</keyword>
<dbReference type="InterPro" id="IPR036353">
    <property type="entry name" value="XPC-bd_sf"/>
</dbReference>
<evidence type="ECO:0000256" key="5">
    <source>
        <dbReference type="RuleBase" id="RU367049"/>
    </source>
</evidence>
<dbReference type="PROSITE" id="PS50053">
    <property type="entry name" value="UBIQUITIN_2"/>
    <property type="match status" value="1"/>
</dbReference>
<evidence type="ECO:0000256" key="3">
    <source>
        <dbReference type="ARBA" id="ARBA00023204"/>
    </source>
</evidence>
<feature type="region of interest" description="Disordered" evidence="6">
    <location>
        <begin position="191"/>
        <end position="230"/>
    </location>
</feature>